<evidence type="ECO:0000256" key="4">
    <source>
        <dbReference type="ARBA" id="ARBA00023172"/>
    </source>
</evidence>
<dbReference type="SUPFAM" id="SSF56349">
    <property type="entry name" value="DNA breaking-rejoining enzymes"/>
    <property type="match status" value="1"/>
</dbReference>
<evidence type="ECO:0000256" key="1">
    <source>
        <dbReference type="ARBA" id="ARBA00008857"/>
    </source>
</evidence>
<comment type="similarity">
    <text evidence="1">Belongs to the 'phage' integrase family.</text>
</comment>
<evidence type="ECO:0000256" key="2">
    <source>
        <dbReference type="ARBA" id="ARBA00022908"/>
    </source>
</evidence>
<dbReference type="Proteomes" id="UP000286063">
    <property type="component" value="Unassembled WGS sequence"/>
</dbReference>
<dbReference type="InterPro" id="IPR013762">
    <property type="entry name" value="Integrase-like_cat_sf"/>
</dbReference>
<dbReference type="GO" id="GO:0006310">
    <property type="term" value="P:DNA recombination"/>
    <property type="evidence" value="ECO:0007669"/>
    <property type="project" value="UniProtKB-KW"/>
</dbReference>
<proteinExistence type="inferred from homology"/>
<evidence type="ECO:0000313" key="7">
    <source>
        <dbReference type="Proteomes" id="UP000286063"/>
    </source>
</evidence>
<dbReference type="PROSITE" id="PS51898">
    <property type="entry name" value="TYR_RECOMBINASE"/>
    <property type="match status" value="1"/>
</dbReference>
<dbReference type="Pfam" id="PF00589">
    <property type="entry name" value="Phage_integrase"/>
    <property type="match status" value="1"/>
</dbReference>
<sequence>MKLREVYDTWMPFKKRQVKISTLSCYKMLYVNIIDPVLGNLDVETLNKKVIIPFIYKLMDSGKSKKYCSDILIVLKMLIKFASDELDIIVPDTSWKMTWPTKNKILATKIERYTPSEYRAIVDYVLENPSPLNLGILLTICTGMRIGEICALQWSDIDIGNKTIHVSKTLGRIYMMDNDSDHDKKSRIEIGPPKTSSSDRYIPIMKNVLPIIKKFSAVCNPDYYVCTCSNKFTEPRTFRNYYRDFILKRVKLDHCIKFHGLRHTFATTLIENKVDVKTVSMLLGHSDISTTMDIYVHPSDQTKMEAVNSGLKKIFK</sequence>
<dbReference type="Gene3D" id="1.10.150.130">
    <property type="match status" value="1"/>
</dbReference>
<dbReference type="InterPro" id="IPR002104">
    <property type="entry name" value="Integrase_catalytic"/>
</dbReference>
<keyword evidence="3" id="KW-0238">DNA-binding</keyword>
<gene>
    <name evidence="6" type="ORF">DXA50_00250</name>
</gene>
<dbReference type="InterPro" id="IPR010998">
    <property type="entry name" value="Integrase_recombinase_N"/>
</dbReference>
<dbReference type="PANTHER" id="PTHR30349:SF64">
    <property type="entry name" value="PROPHAGE INTEGRASE INTD-RELATED"/>
    <property type="match status" value="1"/>
</dbReference>
<evidence type="ECO:0000259" key="5">
    <source>
        <dbReference type="PROSITE" id="PS51898"/>
    </source>
</evidence>
<organism evidence="6 7">
    <name type="scientific">Butyricimonas virosa</name>
    <dbReference type="NCBI Taxonomy" id="544645"/>
    <lineage>
        <taxon>Bacteria</taxon>
        <taxon>Pseudomonadati</taxon>
        <taxon>Bacteroidota</taxon>
        <taxon>Bacteroidia</taxon>
        <taxon>Bacteroidales</taxon>
        <taxon>Odoribacteraceae</taxon>
        <taxon>Butyricimonas</taxon>
    </lineage>
</organism>
<dbReference type="GO" id="GO:0003677">
    <property type="term" value="F:DNA binding"/>
    <property type="evidence" value="ECO:0007669"/>
    <property type="project" value="UniProtKB-KW"/>
</dbReference>
<dbReference type="InterPro" id="IPR004107">
    <property type="entry name" value="Integrase_SAM-like_N"/>
</dbReference>
<dbReference type="Gene3D" id="1.10.443.10">
    <property type="entry name" value="Intergrase catalytic core"/>
    <property type="match status" value="1"/>
</dbReference>
<dbReference type="OrthoDB" id="9801717at2"/>
<dbReference type="PANTHER" id="PTHR30349">
    <property type="entry name" value="PHAGE INTEGRASE-RELATED"/>
    <property type="match status" value="1"/>
</dbReference>
<dbReference type="CDD" id="cd01189">
    <property type="entry name" value="INT_ICEBs1_C_like"/>
    <property type="match status" value="1"/>
</dbReference>
<dbReference type="Pfam" id="PF14659">
    <property type="entry name" value="Phage_int_SAM_3"/>
    <property type="match status" value="1"/>
</dbReference>
<feature type="domain" description="Tyr recombinase" evidence="5">
    <location>
        <begin position="108"/>
        <end position="308"/>
    </location>
</feature>
<accession>A0A413ITT4</accession>
<dbReference type="AlphaFoldDB" id="A0A413ITT4"/>
<dbReference type="RefSeq" id="WP_117774462.1">
    <property type="nucleotide sequence ID" value="NZ_QSCR01000001.1"/>
</dbReference>
<keyword evidence="4" id="KW-0233">DNA recombination</keyword>
<evidence type="ECO:0000256" key="3">
    <source>
        <dbReference type="ARBA" id="ARBA00023125"/>
    </source>
</evidence>
<dbReference type="InterPro" id="IPR050090">
    <property type="entry name" value="Tyrosine_recombinase_XerCD"/>
</dbReference>
<dbReference type="EMBL" id="QSCR01000001">
    <property type="protein sequence ID" value="RGY21319.1"/>
    <property type="molecule type" value="Genomic_DNA"/>
</dbReference>
<dbReference type="GO" id="GO:0015074">
    <property type="term" value="P:DNA integration"/>
    <property type="evidence" value="ECO:0007669"/>
    <property type="project" value="UniProtKB-KW"/>
</dbReference>
<reference evidence="6 7" key="1">
    <citation type="submission" date="2018-08" db="EMBL/GenBank/DDBJ databases">
        <title>A genome reference for cultivated species of the human gut microbiota.</title>
        <authorList>
            <person name="Zou Y."/>
            <person name="Xue W."/>
            <person name="Luo G."/>
        </authorList>
    </citation>
    <scope>NUCLEOTIDE SEQUENCE [LARGE SCALE GENOMIC DNA]</scope>
    <source>
        <strain evidence="6 7">OF02-7</strain>
    </source>
</reference>
<comment type="caution">
    <text evidence="6">The sequence shown here is derived from an EMBL/GenBank/DDBJ whole genome shotgun (WGS) entry which is preliminary data.</text>
</comment>
<name>A0A413ITT4_9BACT</name>
<evidence type="ECO:0000313" key="6">
    <source>
        <dbReference type="EMBL" id="RGY21319.1"/>
    </source>
</evidence>
<dbReference type="InterPro" id="IPR011010">
    <property type="entry name" value="DNA_brk_join_enz"/>
</dbReference>
<keyword evidence="2" id="KW-0229">DNA integration</keyword>
<protein>
    <submittedName>
        <fullName evidence="6">Site-specific integrase</fullName>
    </submittedName>
</protein>